<dbReference type="PANTHER" id="PTHR30290:SF10">
    <property type="entry name" value="PERIPLASMIC OLIGOPEPTIDE-BINDING PROTEIN-RELATED"/>
    <property type="match status" value="1"/>
</dbReference>
<dbReference type="EMBL" id="CP044232">
    <property type="protein sequence ID" value="QEW01877.1"/>
    <property type="molecule type" value="Genomic_DNA"/>
</dbReference>
<reference evidence="8" key="1">
    <citation type="submission" date="2019-09" db="EMBL/GenBank/DDBJ databases">
        <title>Mumia zhuanghuii sp. nov. isolated from the intestinal contents of plateau pika (Ochotona curzoniae) in the Qinghai-Tibet plateau of China.</title>
        <authorList>
            <person name="Tian Z."/>
        </authorList>
    </citation>
    <scope>NUCLEOTIDE SEQUENCE [LARGE SCALE GENOMIC DNA]</scope>
    <source>
        <strain evidence="8">L-031</strain>
    </source>
</reference>
<dbReference type="GO" id="GO:0015833">
    <property type="term" value="P:peptide transport"/>
    <property type="evidence" value="ECO:0007669"/>
    <property type="project" value="TreeGrafter"/>
</dbReference>
<sequence>MKEHTVIRTRDSRMRRLAVPLAAVAAIVSLAGCAGGADTAATPNTDIDQDVVFALKEDIVCVDPQQTSVTTALIVGRQLTDSLLDQNPDTGEIVPWLAESWDVSDDLTAYTFTLREDVTFSDGTPLTSQTVAANFDAVAGLGGAASLASGYLSGYAGTEITSDTEFTVNFSAPNVQFQQGATTMSLGIVSEATAAATAEERCQSIVGTGPFVLESYVPNDSVEIVAREGYGWASELREHDGDPHLSSVSFPIIAEASVRTGGLESGEYDIIQDLPYVDEARFTGDAFHLYAKPNPGVPNSFIVNTTRGVLGDEAVRQAISKSLDREQINVITGSVSGAAPTSVLTSSTPGYADLGDTLAFDPEGAAELLEDSGWTRDGDGIYEKDGQPLTVTVTAFYAQDVLEAAQIQLADAGIDLRIKMVSTGDFFGAIASGDYDMLGAGLTRTDPDALRTLLSTSSVARWAIVDDAELEGLLQEQAQTSDVEARQELVAEIQQLVAERAYVMPTLETVQLHASRAGVEGVTFDSAARVHLYDAMVVAD</sequence>
<dbReference type="PIRSF" id="PIRSF002741">
    <property type="entry name" value="MppA"/>
    <property type="match status" value="1"/>
</dbReference>
<keyword evidence="4 5" id="KW-0732">Signal</keyword>
<proteinExistence type="inferred from homology"/>
<accession>A0A5J6L080</accession>
<feature type="chain" id="PRO_5023868855" evidence="5">
    <location>
        <begin position="37"/>
        <end position="540"/>
    </location>
</feature>
<dbReference type="AlphaFoldDB" id="A0A5J6L080"/>
<evidence type="ECO:0000256" key="3">
    <source>
        <dbReference type="ARBA" id="ARBA00022448"/>
    </source>
</evidence>
<dbReference type="CDD" id="cd08492">
    <property type="entry name" value="PBP2_NikA_DppA_OppA_like_15"/>
    <property type="match status" value="1"/>
</dbReference>
<evidence type="ECO:0000256" key="4">
    <source>
        <dbReference type="ARBA" id="ARBA00022729"/>
    </source>
</evidence>
<dbReference type="GO" id="GO:0030313">
    <property type="term" value="C:cell envelope"/>
    <property type="evidence" value="ECO:0007669"/>
    <property type="project" value="UniProtKB-SubCell"/>
</dbReference>
<dbReference type="InterPro" id="IPR030678">
    <property type="entry name" value="Peptide/Ni-bd"/>
</dbReference>
<dbReference type="Proteomes" id="UP000325516">
    <property type="component" value="Chromosome"/>
</dbReference>
<organism evidence="7 8">
    <name type="scientific">Microbacterium lushaniae</name>
    <dbReference type="NCBI Taxonomy" id="2614639"/>
    <lineage>
        <taxon>Bacteria</taxon>
        <taxon>Bacillati</taxon>
        <taxon>Actinomycetota</taxon>
        <taxon>Actinomycetes</taxon>
        <taxon>Micrococcales</taxon>
        <taxon>Microbacteriaceae</taxon>
        <taxon>Microbacterium</taxon>
    </lineage>
</organism>
<protein>
    <submittedName>
        <fullName evidence="7">ABC transporter substrate-binding protein</fullName>
    </submittedName>
</protein>
<dbReference type="GO" id="GO:0042597">
    <property type="term" value="C:periplasmic space"/>
    <property type="evidence" value="ECO:0007669"/>
    <property type="project" value="UniProtKB-ARBA"/>
</dbReference>
<comment type="similarity">
    <text evidence="2">Belongs to the bacterial solute-binding protein 5 family.</text>
</comment>
<evidence type="ECO:0000313" key="7">
    <source>
        <dbReference type="EMBL" id="QEW01877.1"/>
    </source>
</evidence>
<keyword evidence="8" id="KW-1185">Reference proteome</keyword>
<dbReference type="GO" id="GO:1904680">
    <property type="term" value="F:peptide transmembrane transporter activity"/>
    <property type="evidence" value="ECO:0007669"/>
    <property type="project" value="TreeGrafter"/>
</dbReference>
<comment type="subcellular location">
    <subcellularLocation>
        <location evidence="1">Cell envelope</location>
    </subcellularLocation>
</comment>
<evidence type="ECO:0000256" key="2">
    <source>
        <dbReference type="ARBA" id="ARBA00005695"/>
    </source>
</evidence>
<evidence type="ECO:0000259" key="6">
    <source>
        <dbReference type="Pfam" id="PF00496"/>
    </source>
</evidence>
<dbReference type="PANTHER" id="PTHR30290">
    <property type="entry name" value="PERIPLASMIC BINDING COMPONENT OF ABC TRANSPORTER"/>
    <property type="match status" value="1"/>
</dbReference>
<feature type="signal peptide" evidence="5">
    <location>
        <begin position="1"/>
        <end position="36"/>
    </location>
</feature>
<evidence type="ECO:0000256" key="1">
    <source>
        <dbReference type="ARBA" id="ARBA00004196"/>
    </source>
</evidence>
<dbReference type="Gene3D" id="3.40.190.10">
    <property type="entry name" value="Periplasmic binding protein-like II"/>
    <property type="match status" value="1"/>
</dbReference>
<keyword evidence="3" id="KW-0813">Transport</keyword>
<name>A0A5J6L080_9MICO</name>
<gene>
    <name evidence="7" type="ORF">F6J85_01360</name>
</gene>
<dbReference type="SUPFAM" id="SSF53850">
    <property type="entry name" value="Periplasmic binding protein-like II"/>
    <property type="match status" value="1"/>
</dbReference>
<evidence type="ECO:0000256" key="5">
    <source>
        <dbReference type="SAM" id="SignalP"/>
    </source>
</evidence>
<feature type="domain" description="Solute-binding protein family 5" evidence="6">
    <location>
        <begin position="92"/>
        <end position="455"/>
    </location>
</feature>
<dbReference type="InterPro" id="IPR039424">
    <property type="entry name" value="SBP_5"/>
</dbReference>
<dbReference type="InterPro" id="IPR000914">
    <property type="entry name" value="SBP_5_dom"/>
</dbReference>
<evidence type="ECO:0000313" key="8">
    <source>
        <dbReference type="Proteomes" id="UP000325516"/>
    </source>
</evidence>
<dbReference type="PROSITE" id="PS51257">
    <property type="entry name" value="PROKAR_LIPOPROTEIN"/>
    <property type="match status" value="1"/>
</dbReference>
<dbReference type="Gene3D" id="3.10.105.10">
    <property type="entry name" value="Dipeptide-binding Protein, Domain 3"/>
    <property type="match status" value="1"/>
</dbReference>
<dbReference type="GO" id="GO:0043190">
    <property type="term" value="C:ATP-binding cassette (ABC) transporter complex"/>
    <property type="evidence" value="ECO:0007669"/>
    <property type="project" value="InterPro"/>
</dbReference>
<dbReference type="KEGG" id="mlz:F6J85_01360"/>
<dbReference type="Pfam" id="PF00496">
    <property type="entry name" value="SBP_bac_5"/>
    <property type="match status" value="1"/>
</dbReference>